<protein>
    <submittedName>
        <fullName evidence="1">Uncharacterized protein</fullName>
    </submittedName>
</protein>
<gene>
    <name evidence="1" type="ORF">UFOVP203_47</name>
</gene>
<sequence>MAKSKENYLGRCKTLTSAYGPLRKISLGPDDLKKINDFAAENKGWTNILFKMKKTFEPGESDFYVEMDLWKPDASITKEKLPF</sequence>
<dbReference type="EMBL" id="LR798255">
    <property type="protein sequence ID" value="CAB5218065.1"/>
    <property type="molecule type" value="Genomic_DNA"/>
</dbReference>
<evidence type="ECO:0000313" key="1">
    <source>
        <dbReference type="EMBL" id="CAB5218065.1"/>
    </source>
</evidence>
<name>A0A6J7WN37_9CAUD</name>
<accession>A0A6J7WN37</accession>
<proteinExistence type="predicted"/>
<reference evidence="1" key="1">
    <citation type="submission" date="2020-05" db="EMBL/GenBank/DDBJ databases">
        <authorList>
            <person name="Chiriac C."/>
            <person name="Salcher M."/>
            <person name="Ghai R."/>
            <person name="Kavagutti S V."/>
        </authorList>
    </citation>
    <scope>NUCLEOTIDE SEQUENCE</scope>
</reference>
<organism evidence="1">
    <name type="scientific">uncultured Caudovirales phage</name>
    <dbReference type="NCBI Taxonomy" id="2100421"/>
    <lineage>
        <taxon>Viruses</taxon>
        <taxon>Duplodnaviria</taxon>
        <taxon>Heunggongvirae</taxon>
        <taxon>Uroviricota</taxon>
        <taxon>Caudoviricetes</taxon>
        <taxon>Peduoviridae</taxon>
        <taxon>Maltschvirus</taxon>
        <taxon>Maltschvirus maltsch</taxon>
    </lineage>
</organism>